<dbReference type="SUPFAM" id="SSF56024">
    <property type="entry name" value="Phospholipase D/nuclease"/>
    <property type="match status" value="1"/>
</dbReference>
<dbReference type="PANTHER" id="PTHR45766">
    <property type="entry name" value="DNA ANNEALING HELICASE AND ENDONUCLEASE ZRANB3 FAMILY MEMBER"/>
    <property type="match status" value="1"/>
</dbReference>
<evidence type="ECO:0000313" key="5">
    <source>
        <dbReference type="Proteomes" id="UP000324797"/>
    </source>
</evidence>
<dbReference type="Gene3D" id="3.40.50.300">
    <property type="entry name" value="P-loop containing nucleotide triphosphate hydrolases"/>
    <property type="match status" value="2"/>
</dbReference>
<evidence type="ECO:0000259" key="2">
    <source>
        <dbReference type="PROSITE" id="PS51192"/>
    </source>
</evidence>
<feature type="domain" description="Helicase C-terminal" evidence="3">
    <location>
        <begin position="695"/>
        <end position="882"/>
    </location>
</feature>
<dbReference type="AlphaFoldDB" id="A0A5S4YMB6"/>
<dbReference type="Gene3D" id="3.30.870.10">
    <property type="entry name" value="Endonuclease Chain A"/>
    <property type="match status" value="1"/>
</dbReference>
<protein>
    <submittedName>
        <fullName evidence="4">Helicase</fullName>
    </submittedName>
</protein>
<feature type="domain" description="Helicase ATP-binding" evidence="2">
    <location>
        <begin position="253"/>
        <end position="422"/>
    </location>
</feature>
<comment type="caution">
    <text evidence="4">The sequence shown here is derived from an EMBL/GenBank/DDBJ whole genome shotgun (WGS) entry which is preliminary data.</text>
</comment>
<dbReference type="PROSITE" id="PS51192">
    <property type="entry name" value="HELICASE_ATP_BIND_1"/>
    <property type="match status" value="1"/>
</dbReference>
<keyword evidence="4" id="KW-0347">Helicase</keyword>
<name>A0A5S4YMB6_9BRAD</name>
<dbReference type="SMART" id="SM00490">
    <property type="entry name" value="HELICc"/>
    <property type="match status" value="1"/>
</dbReference>
<proteinExistence type="predicted"/>
<dbReference type="Pfam" id="PF13091">
    <property type="entry name" value="PLDc_2"/>
    <property type="match status" value="1"/>
</dbReference>
<dbReference type="SUPFAM" id="SSF52540">
    <property type="entry name" value="P-loop containing nucleoside triphosphate hydrolases"/>
    <property type="match status" value="2"/>
</dbReference>
<dbReference type="SMART" id="SM00487">
    <property type="entry name" value="DEXDc"/>
    <property type="match status" value="1"/>
</dbReference>
<dbReference type="InterPro" id="IPR006935">
    <property type="entry name" value="Helicase/UvrB_N"/>
</dbReference>
<dbReference type="InterPro" id="IPR025202">
    <property type="entry name" value="PLD-like_dom"/>
</dbReference>
<evidence type="ECO:0000256" key="1">
    <source>
        <dbReference type="ARBA" id="ARBA00022801"/>
    </source>
</evidence>
<dbReference type="Proteomes" id="UP000324797">
    <property type="component" value="Unassembled WGS sequence"/>
</dbReference>
<keyword evidence="4" id="KW-0547">Nucleotide-binding</keyword>
<dbReference type="Pfam" id="PF00271">
    <property type="entry name" value="Helicase_C"/>
    <property type="match status" value="1"/>
</dbReference>
<dbReference type="GO" id="GO:0005524">
    <property type="term" value="F:ATP binding"/>
    <property type="evidence" value="ECO:0007669"/>
    <property type="project" value="InterPro"/>
</dbReference>
<dbReference type="InterPro" id="IPR001650">
    <property type="entry name" value="Helicase_C-like"/>
</dbReference>
<dbReference type="GO" id="GO:0003677">
    <property type="term" value="F:DNA binding"/>
    <property type="evidence" value="ECO:0007669"/>
    <property type="project" value="InterPro"/>
</dbReference>
<sequence length="1048" mass="119970">MNEERKGRDLFIVDNSVSGWTALRYLEEWTEIAKGFDIATGYFDIGTILALDGKWQSLSKIRILMGADSTHRTRKAFLDAVVKKAVDELDKSLEATKDPNPFLRGVPAIIAALQSRQIECRVYDREKFHAKTYITHAKLDVVGSQALIGSSNFTMPGLTKNIELNVQIQSAREVTQLQEWFDAHWNEAADVTDLIFEAISRHVRLYSPFDVYTKALQEFFRGHELTATEWDETRSKMFPKIDRYQKEAYWALMKIARQHSGAFLCDGVGLGKTFVGLMLIERLVLHEGKRVVLFAPKAAKDGVWEPHLREYLPHIGGVGGNADFSNLAVFSHTDLGRKGEFPERFRRIAELADVVIIDEAHHFRNPGSRAGVDGEGVPSRYYQLYDLLDSSVRSKSLFMLTATPINNRISDFRHMSELFTRRDEAYFARTLGVNNLRSHFNNIEKQLRKTVGPEVADVSGHLAEVQDFLAADEIFKNLVVQRSRAYARESQMRESGNAAVFPDRKAPQVAEYSIRKTYGHLLEMFEKAFTRTKPLFTLPMYYPLAWYKGADKSIDPLEEGRQEQVVGLIRTNFLKRFESSVAAFELSCDRLLRKLLAFLEVHSETDAEKKRLERWKSQHAEILGYAATRQLEFWEDDDNDPDDDIVPQEMLDAVERLDRKDYDVAEMINETVLDLDQIVQFIEEARKFETKHDDKLQKLIRLLKSKELAGQKVLIFTEFADTARYLKRQLDKAGVEGVAQVDSATKANRADVIQRFSPYYNAHSTKRLAENGREEIRVLISTDVLSEGLNLQDASRMINYDIHWNPVRLMQRIGRVDRRMNPEIEKRLINDHPEVASSRGKVSFWNFLPPAELNAILTLYTKVTQKTLLISKTFGIEGKKLLTPEDDYDALKEFNHEYEGTKTAIEDMHLEYQALLLADPALQDRLRALPGGMFSGRQRPSKGTTGVFFCYGLPALDKETGEFTPEAGTTRWYLYDLGRNAILEEPGDIVASIRSSVEMPRRCTFDEKTLLDLRGRIEKHIKNTYLKRVDAPVGVKPSLKCWMELNEG</sequence>
<dbReference type="InterPro" id="IPR027417">
    <property type="entry name" value="P-loop_NTPase"/>
</dbReference>
<dbReference type="PROSITE" id="PS51194">
    <property type="entry name" value="HELICASE_CTER"/>
    <property type="match status" value="1"/>
</dbReference>
<keyword evidence="1" id="KW-0378">Hydrolase</keyword>
<dbReference type="RefSeq" id="WP_148740490.1">
    <property type="nucleotide sequence ID" value="NZ_VSTH01000051.1"/>
</dbReference>
<dbReference type="CDD" id="cd18793">
    <property type="entry name" value="SF2_C_SNF"/>
    <property type="match status" value="1"/>
</dbReference>
<dbReference type="InterPro" id="IPR014001">
    <property type="entry name" value="Helicase_ATP-bd"/>
</dbReference>
<dbReference type="InterPro" id="IPR049730">
    <property type="entry name" value="SNF2/RAD54-like_C"/>
</dbReference>
<dbReference type="GO" id="GO:0016787">
    <property type="term" value="F:hydrolase activity"/>
    <property type="evidence" value="ECO:0007669"/>
    <property type="project" value="UniProtKB-KW"/>
</dbReference>
<keyword evidence="4" id="KW-0067">ATP-binding</keyword>
<evidence type="ECO:0000313" key="4">
    <source>
        <dbReference type="EMBL" id="TYO65556.1"/>
    </source>
</evidence>
<organism evidence="4 5">
    <name type="scientific">Bradyrhizobium hipponense</name>
    <dbReference type="NCBI Taxonomy" id="2605638"/>
    <lineage>
        <taxon>Bacteria</taxon>
        <taxon>Pseudomonadati</taxon>
        <taxon>Pseudomonadota</taxon>
        <taxon>Alphaproteobacteria</taxon>
        <taxon>Hyphomicrobiales</taxon>
        <taxon>Nitrobacteraceae</taxon>
        <taxon>Bradyrhizobium</taxon>
    </lineage>
</organism>
<dbReference type="GO" id="GO:0004386">
    <property type="term" value="F:helicase activity"/>
    <property type="evidence" value="ECO:0007669"/>
    <property type="project" value="UniProtKB-KW"/>
</dbReference>
<dbReference type="EMBL" id="VSTH01000051">
    <property type="protein sequence ID" value="TYO65556.1"/>
    <property type="molecule type" value="Genomic_DNA"/>
</dbReference>
<dbReference type="PANTHER" id="PTHR45766:SF6">
    <property type="entry name" value="SWI_SNF-RELATED MATRIX-ASSOCIATED ACTIN-DEPENDENT REGULATOR OF CHROMATIN SUBFAMILY A-LIKE PROTEIN 1"/>
    <property type="match status" value="1"/>
</dbReference>
<dbReference type="Pfam" id="PF04851">
    <property type="entry name" value="ResIII"/>
    <property type="match status" value="1"/>
</dbReference>
<reference evidence="4 5" key="1">
    <citation type="submission" date="2019-08" db="EMBL/GenBank/DDBJ databases">
        <title>Bradyrhizobium hipponensis sp. nov., a rhizobium isolated from a Lupinus angustifolius root nodule in Tunisia.</title>
        <authorList>
            <person name="Off K."/>
            <person name="Rejili M."/>
            <person name="Mars M."/>
            <person name="Brachmann A."/>
            <person name="Marin M."/>
        </authorList>
    </citation>
    <scope>NUCLEOTIDE SEQUENCE [LARGE SCALE GENOMIC DNA]</scope>
    <source>
        <strain evidence="5">aSej3</strain>
    </source>
</reference>
<accession>A0A5S4YMB6</accession>
<keyword evidence="5" id="KW-1185">Reference proteome</keyword>
<gene>
    <name evidence="4" type="ORF">FXV83_16630</name>
</gene>
<evidence type="ECO:0000259" key="3">
    <source>
        <dbReference type="PROSITE" id="PS51194"/>
    </source>
</evidence>